<dbReference type="EMBL" id="ML977328">
    <property type="protein sequence ID" value="KAF2113356.1"/>
    <property type="molecule type" value="Genomic_DNA"/>
</dbReference>
<feature type="region of interest" description="Disordered" evidence="1">
    <location>
        <begin position="48"/>
        <end position="82"/>
    </location>
</feature>
<evidence type="ECO:0000313" key="3">
    <source>
        <dbReference type="Proteomes" id="UP000799770"/>
    </source>
</evidence>
<name>A0A6A5Z2R9_9PLEO</name>
<evidence type="ECO:0000256" key="1">
    <source>
        <dbReference type="SAM" id="MobiDB-lite"/>
    </source>
</evidence>
<reference evidence="2" key="1">
    <citation type="journal article" date="2020" name="Stud. Mycol.">
        <title>101 Dothideomycetes genomes: a test case for predicting lifestyles and emergence of pathogens.</title>
        <authorList>
            <person name="Haridas S."/>
            <person name="Albert R."/>
            <person name="Binder M."/>
            <person name="Bloem J."/>
            <person name="Labutti K."/>
            <person name="Salamov A."/>
            <person name="Andreopoulos B."/>
            <person name="Baker S."/>
            <person name="Barry K."/>
            <person name="Bills G."/>
            <person name="Bluhm B."/>
            <person name="Cannon C."/>
            <person name="Castanera R."/>
            <person name="Culley D."/>
            <person name="Daum C."/>
            <person name="Ezra D."/>
            <person name="Gonzalez J."/>
            <person name="Henrissat B."/>
            <person name="Kuo A."/>
            <person name="Liang C."/>
            <person name="Lipzen A."/>
            <person name="Lutzoni F."/>
            <person name="Magnuson J."/>
            <person name="Mondo S."/>
            <person name="Nolan M."/>
            <person name="Ohm R."/>
            <person name="Pangilinan J."/>
            <person name="Park H.-J."/>
            <person name="Ramirez L."/>
            <person name="Alfaro M."/>
            <person name="Sun H."/>
            <person name="Tritt A."/>
            <person name="Yoshinaga Y."/>
            <person name="Zwiers L.-H."/>
            <person name="Turgeon B."/>
            <person name="Goodwin S."/>
            <person name="Spatafora J."/>
            <person name="Crous P."/>
            <person name="Grigoriev I."/>
        </authorList>
    </citation>
    <scope>NUCLEOTIDE SEQUENCE</scope>
    <source>
        <strain evidence="2">CBS 627.86</strain>
    </source>
</reference>
<dbReference type="Proteomes" id="UP000799770">
    <property type="component" value="Unassembled WGS sequence"/>
</dbReference>
<evidence type="ECO:0000313" key="2">
    <source>
        <dbReference type="EMBL" id="KAF2113356.1"/>
    </source>
</evidence>
<accession>A0A6A5Z2R9</accession>
<proteinExistence type="predicted"/>
<feature type="compositionally biased region" description="Polar residues" evidence="1">
    <location>
        <begin position="343"/>
        <end position="375"/>
    </location>
</feature>
<organism evidence="2 3">
    <name type="scientific">Lophiotrema nucula</name>
    <dbReference type="NCBI Taxonomy" id="690887"/>
    <lineage>
        <taxon>Eukaryota</taxon>
        <taxon>Fungi</taxon>
        <taxon>Dikarya</taxon>
        <taxon>Ascomycota</taxon>
        <taxon>Pezizomycotina</taxon>
        <taxon>Dothideomycetes</taxon>
        <taxon>Pleosporomycetidae</taxon>
        <taxon>Pleosporales</taxon>
        <taxon>Lophiotremataceae</taxon>
        <taxon>Lophiotrema</taxon>
    </lineage>
</organism>
<protein>
    <submittedName>
        <fullName evidence="2">Uncharacterized protein</fullName>
    </submittedName>
</protein>
<feature type="region of interest" description="Disordered" evidence="1">
    <location>
        <begin position="245"/>
        <end position="298"/>
    </location>
</feature>
<sequence length="395" mass="44909">MLHPKILEIIKRCKDKERTTINQQTDVIDKAKRKFVDAQSRLREWEQIEAQSQAPASPVEAVVGNASTSLPRSPRNEDATASYVRRDDSLHRAPISIPRRRQEIRSSRQLITKRQVRSVPVDRLDERVSWTSLVVRRQDGSHWWLKCPYCNANATWYSGYNHGNGLVFFKDAQAVVSHINGKHKDEYQEKSGGQRLSSDWVANHESLVRLTEEELKRYKACIHERVRVDLRFVMKFCPFSEATVPEHAARSERRRQNRSEDDHSARSLKRKRRSDPDSEEEYVEDTSPSQSEFGTPIPLTSSLDKKTCVFDQPPVCGKEGSSSRADPRSIVHGQSPRPIDAANHSTSIPGNEGTTSRHQGRLTNSPSHSSSNKVGSGNHLPLRTERPSLLGSRRL</sequence>
<gene>
    <name evidence="2" type="ORF">BDV96DRAFT_648321</name>
</gene>
<keyword evidence="3" id="KW-1185">Reference proteome</keyword>
<dbReference type="AlphaFoldDB" id="A0A6A5Z2R9"/>
<feature type="region of interest" description="Disordered" evidence="1">
    <location>
        <begin position="314"/>
        <end position="395"/>
    </location>
</feature>
<feature type="compositionally biased region" description="Polar residues" evidence="1">
    <location>
        <begin position="286"/>
        <end position="298"/>
    </location>
</feature>